<dbReference type="OrthoDB" id="4067755at2759"/>
<dbReference type="eggNOG" id="ENOG502S11T">
    <property type="taxonomic scope" value="Eukaryota"/>
</dbReference>
<dbReference type="GeneID" id="96905562"/>
<evidence type="ECO:0000313" key="2">
    <source>
        <dbReference type="EMBL" id="CCC71875.1"/>
    </source>
</evidence>
<name>G0VK41_NAUCA</name>
<dbReference type="AlphaFoldDB" id="G0VK41"/>
<proteinExistence type="predicted"/>
<evidence type="ECO:0000256" key="1">
    <source>
        <dbReference type="SAM" id="Phobius"/>
    </source>
</evidence>
<dbReference type="HOGENOM" id="CLU_649055_0_0_1"/>
<dbReference type="Proteomes" id="UP000001640">
    <property type="component" value="Chromosome 9"/>
</dbReference>
<reference key="2">
    <citation type="submission" date="2011-08" db="EMBL/GenBank/DDBJ databases">
        <title>Genome sequence of Naumovozyma castellii.</title>
        <authorList>
            <person name="Gordon J.L."/>
            <person name="Armisen D."/>
            <person name="Proux-Wera E."/>
            <person name="OhEigeartaigh S.S."/>
            <person name="Byrne K.P."/>
            <person name="Wolfe K.H."/>
        </authorList>
    </citation>
    <scope>NUCLEOTIDE SEQUENCE</scope>
    <source>
        <strain>Type strain:CBS 4309</strain>
    </source>
</reference>
<feature type="transmembrane region" description="Helical" evidence="1">
    <location>
        <begin position="144"/>
        <end position="163"/>
    </location>
</feature>
<dbReference type="RefSeq" id="XP_003678217.1">
    <property type="nucleotide sequence ID" value="XM_003678169.1"/>
</dbReference>
<protein>
    <submittedName>
        <fullName evidence="2">Uncharacterized protein</fullName>
    </submittedName>
</protein>
<dbReference type="EMBL" id="HE576760">
    <property type="protein sequence ID" value="CCC71875.1"/>
    <property type="molecule type" value="Genomic_DNA"/>
</dbReference>
<evidence type="ECO:0000313" key="3">
    <source>
        <dbReference type="Proteomes" id="UP000001640"/>
    </source>
</evidence>
<dbReference type="FunCoup" id="G0VK41">
    <property type="interactions" value="61"/>
</dbReference>
<gene>
    <name evidence="2" type="primary">NCAS0I02070</name>
    <name evidence="2" type="ordered locus">NCAS_0I02070</name>
</gene>
<dbReference type="InParanoid" id="G0VK41"/>
<keyword evidence="1" id="KW-1133">Transmembrane helix</keyword>
<sequence>MLGTKLHLAMHSSFLPFQNHTKKMLARSINMISIKSPLLSRGFIYKSLLIEKGYSFKGLPLNQSKRTPFILTNCFSSLPASQLFKKGTPMNGLFSTESVMLQHNLGIINKRLLCDRHILIRKFHSTPQKKFNGNEGPPNRRIKIIRIPSILLIFSSLGILIITLMILPLLISAFFPFLILGIALFQFRKWKQNTLYKQLLAHLKNKSKGHMSIKYSTLNSLQYKILNDISFMKNSQGFKPDILNMKMNDFINSNARDSEALLNLLQSRIMEAIETDELGIRTYFLGAADNINNVTHWVNEGLDFELDTKNSISKGKLVNGEMILSVTYALYLKSLKSPKRRIAEVSIVVLDESVEKNHVFISINDLAKTNKSCPMVFAIKPVKIDLSLLLQPFQFILDDYGRSGSNYDVYNTKSGNREFRLRE</sequence>
<reference evidence="2 3" key="1">
    <citation type="journal article" date="2011" name="Proc. Natl. Acad. Sci. U.S.A.">
        <title>Evolutionary erosion of yeast sex chromosomes by mating-type switching accidents.</title>
        <authorList>
            <person name="Gordon J.L."/>
            <person name="Armisen D."/>
            <person name="Proux-Wera E."/>
            <person name="Oheigeartaigh S.S."/>
            <person name="Byrne K.P."/>
            <person name="Wolfe K.H."/>
        </authorList>
    </citation>
    <scope>NUCLEOTIDE SEQUENCE [LARGE SCALE GENOMIC DNA]</scope>
    <source>
        <strain evidence="3">ATCC 76901 / BCRC 22586 / CBS 4309 / NBRC 1992 / NRRL Y-12630</strain>
    </source>
</reference>
<dbReference type="KEGG" id="ncs:NCAS_0I02070"/>
<accession>G0VK41</accession>
<keyword evidence="1" id="KW-0812">Transmembrane</keyword>
<dbReference type="OMA" id="RTNWINT"/>
<keyword evidence="1" id="KW-0472">Membrane</keyword>
<keyword evidence="3" id="KW-1185">Reference proteome</keyword>
<organism evidence="2 3">
    <name type="scientific">Naumovozyma castellii</name>
    <name type="common">Yeast</name>
    <name type="synonym">Saccharomyces castellii</name>
    <dbReference type="NCBI Taxonomy" id="27288"/>
    <lineage>
        <taxon>Eukaryota</taxon>
        <taxon>Fungi</taxon>
        <taxon>Dikarya</taxon>
        <taxon>Ascomycota</taxon>
        <taxon>Saccharomycotina</taxon>
        <taxon>Saccharomycetes</taxon>
        <taxon>Saccharomycetales</taxon>
        <taxon>Saccharomycetaceae</taxon>
        <taxon>Naumovozyma</taxon>
    </lineage>
</organism>